<sequence length="97" mass="11490">MKDEILVNDIADYVDIENNEIRVSFTIDGKAYKYELAVDNDWLDMGIFKIFSELLEEYGCWKRFYYYDLGQGVLVGAYENEQWKALNKLPVMLQKVM</sequence>
<proteinExistence type="predicted"/>
<reference evidence="1 2" key="1">
    <citation type="journal article" date="2009" name="Int. J. Syst. Evol. Microbiol.">
        <title>Paenibacillus contaminans sp. nov., isolated from a contaminated laboratory plate.</title>
        <authorList>
            <person name="Chou J.H."/>
            <person name="Lee J.H."/>
            <person name="Lin M.C."/>
            <person name="Chang P.S."/>
            <person name="Arun A.B."/>
            <person name="Young C.C."/>
            <person name="Chen W.M."/>
        </authorList>
    </citation>
    <scope>NUCLEOTIDE SEQUENCE [LARGE SCALE GENOMIC DNA]</scope>
    <source>
        <strain evidence="1 2">CKOBP-6</strain>
    </source>
</reference>
<evidence type="ECO:0000313" key="2">
    <source>
        <dbReference type="Proteomes" id="UP000250369"/>
    </source>
</evidence>
<accession>A0A329MV01</accession>
<dbReference type="EMBL" id="QMFB01000003">
    <property type="protein sequence ID" value="RAV21777.1"/>
    <property type="molecule type" value="Genomic_DNA"/>
</dbReference>
<comment type="caution">
    <text evidence="1">The sequence shown here is derived from an EMBL/GenBank/DDBJ whole genome shotgun (WGS) entry which is preliminary data.</text>
</comment>
<dbReference type="AlphaFoldDB" id="A0A329MV01"/>
<dbReference type="Proteomes" id="UP000250369">
    <property type="component" value="Unassembled WGS sequence"/>
</dbReference>
<keyword evidence="2" id="KW-1185">Reference proteome</keyword>
<protein>
    <submittedName>
        <fullName evidence="1">Uncharacterized protein</fullName>
    </submittedName>
</protein>
<dbReference type="RefSeq" id="WP_113030090.1">
    <property type="nucleotide sequence ID" value="NZ_QMFB01000003.1"/>
</dbReference>
<organism evidence="1 2">
    <name type="scientific">Paenibacillus contaminans</name>
    <dbReference type="NCBI Taxonomy" id="450362"/>
    <lineage>
        <taxon>Bacteria</taxon>
        <taxon>Bacillati</taxon>
        <taxon>Bacillota</taxon>
        <taxon>Bacilli</taxon>
        <taxon>Bacillales</taxon>
        <taxon>Paenibacillaceae</taxon>
        <taxon>Paenibacillus</taxon>
    </lineage>
</organism>
<gene>
    <name evidence="1" type="ORF">DQG23_06880</name>
</gene>
<name>A0A329MV01_9BACL</name>
<dbReference type="OrthoDB" id="1377090at2"/>
<evidence type="ECO:0000313" key="1">
    <source>
        <dbReference type="EMBL" id="RAV21777.1"/>
    </source>
</evidence>